<keyword evidence="2" id="KW-1185">Reference proteome</keyword>
<gene>
    <name evidence="1" type="ORF">ElP_59260</name>
</gene>
<accession>A0A518HAW2</accession>
<evidence type="ECO:0000313" key="2">
    <source>
        <dbReference type="Proteomes" id="UP000317835"/>
    </source>
</evidence>
<proteinExistence type="predicted"/>
<evidence type="ECO:0000313" key="1">
    <source>
        <dbReference type="EMBL" id="QDV37979.1"/>
    </source>
</evidence>
<protein>
    <submittedName>
        <fullName evidence="1">Uncharacterized protein</fullName>
    </submittedName>
</protein>
<sequence length="157" mass="18120">MGLFELLHGARNRASTLDERTRSRLIEAWGLDEGDLAERAPEETAGGTPLDYDRTQWVRKLRHLLDELPDSEPRWEVLVREGRAKRFDETWMRGLMLDEFAMMVRRAVADRVFTERERKNLDQARSLIGLNEAEASAIYASVVREAESFFGEHVEGT</sequence>
<dbReference type="OrthoDB" id="272419at2"/>
<dbReference type="KEGG" id="tpla:ElP_59260"/>
<dbReference type="RefSeq" id="WP_145276143.1">
    <property type="nucleotide sequence ID" value="NZ_CP036426.1"/>
</dbReference>
<dbReference type="AlphaFoldDB" id="A0A518HAW2"/>
<name>A0A518HAW2_9BACT</name>
<organism evidence="1 2">
    <name type="scientific">Tautonia plasticadhaerens</name>
    <dbReference type="NCBI Taxonomy" id="2527974"/>
    <lineage>
        <taxon>Bacteria</taxon>
        <taxon>Pseudomonadati</taxon>
        <taxon>Planctomycetota</taxon>
        <taxon>Planctomycetia</taxon>
        <taxon>Isosphaerales</taxon>
        <taxon>Isosphaeraceae</taxon>
        <taxon>Tautonia</taxon>
    </lineage>
</organism>
<dbReference type="EMBL" id="CP036426">
    <property type="protein sequence ID" value="QDV37979.1"/>
    <property type="molecule type" value="Genomic_DNA"/>
</dbReference>
<reference evidence="1 2" key="1">
    <citation type="submission" date="2019-02" db="EMBL/GenBank/DDBJ databases">
        <title>Deep-cultivation of Planctomycetes and their phenomic and genomic characterization uncovers novel biology.</title>
        <authorList>
            <person name="Wiegand S."/>
            <person name="Jogler M."/>
            <person name="Boedeker C."/>
            <person name="Pinto D."/>
            <person name="Vollmers J."/>
            <person name="Rivas-Marin E."/>
            <person name="Kohn T."/>
            <person name="Peeters S.H."/>
            <person name="Heuer A."/>
            <person name="Rast P."/>
            <person name="Oberbeckmann S."/>
            <person name="Bunk B."/>
            <person name="Jeske O."/>
            <person name="Meyerdierks A."/>
            <person name="Storesund J.E."/>
            <person name="Kallscheuer N."/>
            <person name="Luecker S."/>
            <person name="Lage O.M."/>
            <person name="Pohl T."/>
            <person name="Merkel B.J."/>
            <person name="Hornburger P."/>
            <person name="Mueller R.-W."/>
            <person name="Bruemmer F."/>
            <person name="Labrenz M."/>
            <person name="Spormann A.M."/>
            <person name="Op den Camp H."/>
            <person name="Overmann J."/>
            <person name="Amann R."/>
            <person name="Jetten M.S.M."/>
            <person name="Mascher T."/>
            <person name="Medema M.H."/>
            <person name="Devos D.P."/>
            <person name="Kaster A.-K."/>
            <person name="Ovreas L."/>
            <person name="Rohde M."/>
            <person name="Galperin M.Y."/>
            <person name="Jogler C."/>
        </authorList>
    </citation>
    <scope>NUCLEOTIDE SEQUENCE [LARGE SCALE GENOMIC DNA]</scope>
    <source>
        <strain evidence="1 2">ElP</strain>
    </source>
</reference>
<dbReference type="Proteomes" id="UP000317835">
    <property type="component" value="Chromosome"/>
</dbReference>